<evidence type="ECO:0000256" key="8">
    <source>
        <dbReference type="SAM" id="Phobius"/>
    </source>
</evidence>
<feature type="transmembrane region" description="Helical" evidence="8">
    <location>
        <begin position="150"/>
        <end position="170"/>
    </location>
</feature>
<reference evidence="11" key="1">
    <citation type="journal article" date="2019" name="Int. J. Syst. Evol. Microbiol.">
        <title>The Global Catalogue of Microorganisms (GCM) 10K type strain sequencing project: providing services to taxonomists for standard genome sequencing and annotation.</title>
        <authorList>
            <consortium name="The Broad Institute Genomics Platform"/>
            <consortium name="The Broad Institute Genome Sequencing Center for Infectious Disease"/>
            <person name="Wu L."/>
            <person name="Ma J."/>
        </authorList>
    </citation>
    <scope>NUCLEOTIDE SEQUENCE [LARGE SCALE GENOMIC DNA]</scope>
    <source>
        <strain evidence="11">CGMCC 4.7397</strain>
    </source>
</reference>
<feature type="transmembrane region" description="Helical" evidence="8">
    <location>
        <begin position="317"/>
        <end position="341"/>
    </location>
</feature>
<accession>A0ABW1I900</accession>
<dbReference type="PANTHER" id="PTHR42718:SF47">
    <property type="entry name" value="METHYL VIOLOGEN RESISTANCE PROTEIN SMVA"/>
    <property type="match status" value="1"/>
</dbReference>
<evidence type="ECO:0000259" key="9">
    <source>
        <dbReference type="PROSITE" id="PS50850"/>
    </source>
</evidence>
<dbReference type="RefSeq" id="WP_379566847.1">
    <property type="nucleotide sequence ID" value="NZ_JBHSQK010000037.1"/>
</dbReference>
<keyword evidence="5 8" id="KW-1133">Transmembrane helix</keyword>
<feature type="transmembrane region" description="Helical" evidence="8">
    <location>
        <begin position="494"/>
        <end position="514"/>
    </location>
</feature>
<protein>
    <submittedName>
        <fullName evidence="10">MFS transporter</fullName>
    </submittedName>
</protein>
<dbReference type="Gene3D" id="1.20.1720.10">
    <property type="entry name" value="Multidrug resistance protein D"/>
    <property type="match status" value="1"/>
</dbReference>
<evidence type="ECO:0000256" key="7">
    <source>
        <dbReference type="SAM" id="MobiDB-lite"/>
    </source>
</evidence>
<dbReference type="CDD" id="cd17321">
    <property type="entry name" value="MFS_MMR_MDR_like"/>
    <property type="match status" value="1"/>
</dbReference>
<feature type="transmembrane region" description="Helical" evidence="8">
    <location>
        <begin position="238"/>
        <end position="258"/>
    </location>
</feature>
<feature type="transmembrane region" description="Helical" evidence="8">
    <location>
        <begin position="375"/>
        <end position="404"/>
    </location>
</feature>
<feature type="transmembrane region" description="Helical" evidence="8">
    <location>
        <begin position="24"/>
        <end position="50"/>
    </location>
</feature>
<feature type="region of interest" description="Disordered" evidence="7">
    <location>
        <begin position="519"/>
        <end position="544"/>
    </location>
</feature>
<evidence type="ECO:0000256" key="4">
    <source>
        <dbReference type="ARBA" id="ARBA00022692"/>
    </source>
</evidence>
<organism evidence="10 11">
    <name type="scientific">Pseudonocardia lutea</name>
    <dbReference type="NCBI Taxonomy" id="2172015"/>
    <lineage>
        <taxon>Bacteria</taxon>
        <taxon>Bacillati</taxon>
        <taxon>Actinomycetota</taxon>
        <taxon>Actinomycetes</taxon>
        <taxon>Pseudonocardiales</taxon>
        <taxon>Pseudonocardiaceae</taxon>
        <taxon>Pseudonocardia</taxon>
    </lineage>
</organism>
<dbReference type="Pfam" id="PF07690">
    <property type="entry name" value="MFS_1"/>
    <property type="match status" value="1"/>
</dbReference>
<dbReference type="InterPro" id="IPR036259">
    <property type="entry name" value="MFS_trans_sf"/>
</dbReference>
<evidence type="ECO:0000256" key="2">
    <source>
        <dbReference type="ARBA" id="ARBA00022448"/>
    </source>
</evidence>
<feature type="compositionally biased region" description="Low complexity" evidence="7">
    <location>
        <begin position="520"/>
        <end position="534"/>
    </location>
</feature>
<dbReference type="PANTHER" id="PTHR42718">
    <property type="entry name" value="MAJOR FACILITATOR SUPERFAMILY MULTIDRUG TRANSPORTER MFSC"/>
    <property type="match status" value="1"/>
</dbReference>
<dbReference type="Gene3D" id="1.20.1250.20">
    <property type="entry name" value="MFS general substrate transporter like domains"/>
    <property type="match status" value="1"/>
</dbReference>
<keyword evidence="4 8" id="KW-0812">Transmembrane</keyword>
<evidence type="ECO:0000256" key="5">
    <source>
        <dbReference type="ARBA" id="ARBA00022989"/>
    </source>
</evidence>
<keyword evidence="6 8" id="KW-0472">Membrane</keyword>
<sequence>MTAALPTRSPAPPTPGTRAGLREWLALAVLFLPTLLVAVDNTVLGFALPAISRALRPEATTLLWIVDVYPLVLAGLLVAMGGLGDRIGRRRLLLTGITGFGAVSLLAAFATDGAHLVAARAALGLFGAMLMPSVLAILRTVFVDRTRRRLALAIWATAFAAGAALGPIVGGLLLEHFWWGSVFLVNVPVAVLVLVAGPLVLPESRMADPGRPDLAGVALSMLAAVPAVLAIHTVGEHGFTAAAAVEAVVAAAAGALFVRRCRRLPGRGRRPLIDLDLFASPVVRAAVLANAATMFAQTGLLFFAAQYLQLVLGRSPLAAGLVLVPGMIATILAGLGAAALARRIPMRVLVPAGLSLAAAGYASCTGLDVGSGTALLLVAAILIGAGIGLSETITNDAILAAAPVERAGSASAVGETAYELGAVLGTAVLGSVLSAVYRAAVELPAGAGAELPPGDEPARQTLGGAVDVAAGLPGPAADALLGSARQAFALGVDVTAGVGAATLLLVALTVVLGLRRRAGPGRSARGGPAGAPAGRAHDRPTPVR</sequence>
<feature type="transmembrane region" description="Helical" evidence="8">
    <location>
        <begin position="278"/>
        <end position="305"/>
    </location>
</feature>
<evidence type="ECO:0000256" key="3">
    <source>
        <dbReference type="ARBA" id="ARBA00022475"/>
    </source>
</evidence>
<feature type="transmembrane region" description="Helical" evidence="8">
    <location>
        <begin position="62"/>
        <end position="80"/>
    </location>
</feature>
<dbReference type="Proteomes" id="UP001596119">
    <property type="component" value="Unassembled WGS sequence"/>
</dbReference>
<feature type="compositionally biased region" description="Basic and acidic residues" evidence="7">
    <location>
        <begin position="535"/>
        <end position="544"/>
    </location>
</feature>
<evidence type="ECO:0000313" key="11">
    <source>
        <dbReference type="Proteomes" id="UP001596119"/>
    </source>
</evidence>
<dbReference type="InterPro" id="IPR011701">
    <property type="entry name" value="MFS"/>
</dbReference>
<gene>
    <name evidence="10" type="ORF">ACFQH9_15685</name>
</gene>
<feature type="transmembrane region" description="Helical" evidence="8">
    <location>
        <begin position="92"/>
        <end position="111"/>
    </location>
</feature>
<dbReference type="InterPro" id="IPR020846">
    <property type="entry name" value="MFS_dom"/>
</dbReference>
<feature type="transmembrane region" description="Helical" evidence="8">
    <location>
        <begin position="117"/>
        <end position="138"/>
    </location>
</feature>
<keyword evidence="3" id="KW-1003">Cell membrane</keyword>
<evidence type="ECO:0000313" key="10">
    <source>
        <dbReference type="EMBL" id="MFC5949715.1"/>
    </source>
</evidence>
<dbReference type="PROSITE" id="PS50850">
    <property type="entry name" value="MFS"/>
    <property type="match status" value="1"/>
</dbReference>
<comment type="caution">
    <text evidence="10">The sequence shown here is derived from an EMBL/GenBank/DDBJ whole genome shotgun (WGS) entry which is preliminary data.</text>
</comment>
<feature type="transmembrane region" description="Helical" evidence="8">
    <location>
        <begin position="213"/>
        <end position="232"/>
    </location>
</feature>
<comment type="subcellular location">
    <subcellularLocation>
        <location evidence="1">Cell membrane</location>
        <topology evidence="1">Multi-pass membrane protein</topology>
    </subcellularLocation>
</comment>
<keyword evidence="11" id="KW-1185">Reference proteome</keyword>
<dbReference type="SUPFAM" id="SSF103473">
    <property type="entry name" value="MFS general substrate transporter"/>
    <property type="match status" value="1"/>
</dbReference>
<feature type="transmembrane region" description="Helical" evidence="8">
    <location>
        <begin position="176"/>
        <end position="201"/>
    </location>
</feature>
<evidence type="ECO:0000256" key="6">
    <source>
        <dbReference type="ARBA" id="ARBA00023136"/>
    </source>
</evidence>
<feature type="domain" description="Major facilitator superfamily (MFS) profile" evidence="9">
    <location>
        <begin position="26"/>
        <end position="517"/>
    </location>
</feature>
<dbReference type="EMBL" id="JBHSQK010000037">
    <property type="protein sequence ID" value="MFC5949715.1"/>
    <property type="molecule type" value="Genomic_DNA"/>
</dbReference>
<name>A0ABW1I900_9PSEU</name>
<proteinExistence type="predicted"/>
<keyword evidence="2" id="KW-0813">Transport</keyword>
<evidence type="ECO:0000256" key="1">
    <source>
        <dbReference type="ARBA" id="ARBA00004651"/>
    </source>
</evidence>